<accession>A0A7M7NHA1</accession>
<evidence type="ECO:0000313" key="8">
    <source>
        <dbReference type="EnsemblMetazoa" id="XP_030836374"/>
    </source>
</evidence>
<feature type="compositionally biased region" description="Low complexity" evidence="6">
    <location>
        <begin position="313"/>
        <end position="327"/>
    </location>
</feature>
<feature type="compositionally biased region" description="Polar residues" evidence="6">
    <location>
        <begin position="477"/>
        <end position="493"/>
    </location>
</feature>
<feature type="transmembrane region" description="Helical" evidence="7">
    <location>
        <begin position="53"/>
        <end position="73"/>
    </location>
</feature>
<dbReference type="PANTHER" id="PTHR23320">
    <property type="entry name" value="MEMBRANE-SPANNING 4-DOMAINS SUBFAMILY A MS4A -RELATED"/>
    <property type="match status" value="1"/>
</dbReference>
<protein>
    <submittedName>
        <fullName evidence="8">Uncharacterized protein</fullName>
    </submittedName>
</protein>
<evidence type="ECO:0000256" key="6">
    <source>
        <dbReference type="SAM" id="MobiDB-lite"/>
    </source>
</evidence>
<evidence type="ECO:0000313" key="9">
    <source>
        <dbReference type="Proteomes" id="UP000007110"/>
    </source>
</evidence>
<dbReference type="InterPro" id="IPR007237">
    <property type="entry name" value="CD20-like"/>
</dbReference>
<evidence type="ECO:0000256" key="5">
    <source>
        <dbReference type="ARBA" id="ARBA00023136"/>
    </source>
</evidence>
<evidence type="ECO:0000256" key="3">
    <source>
        <dbReference type="ARBA" id="ARBA00022692"/>
    </source>
</evidence>
<sequence length="493" mass="52519">MANRSYNNTTQQAVSNQGVGIGTPHSNNVNGNNTTYHRGCVSKGFQVTGIMHIVAGALCIVLGIAAIILQAYISYLAMPIWGGLLIFIATGTIGVANFYKPKSKKIVIAYLVMSTISAFFAFSMMVTFGIVTGPDYNYYQSFICYPLPRTHCESPIWSRILVNSVLILVFLLEIACGVTSASMSCYKACMCCRRCCKLCKDEPGNSNMVYFAANMGGVPMMTVPNTQCSRPIYIAGGTSGNATQPSQLMYLAPSPQPQSFVAMPAGTQQNQTIPQLPPPPQYQQNPQLQQQFIQPQPAGMVQQLSGLPAGQAGFVQVQGPGQMQPQGLAQTQPATEQQPSQQPQPAGMVQQPSGPQPGQAGFFPVQVPGQMQPQGLGPSQVVQQPQPAGMVQQLSGSPQVGYFQVQGPGGQIQMIPAQALYPQVMMAPAPQQLAPTPQPVPTQQPGPAQQQVQQTTAPSKPAEDQAKEEVSEPSELPSGQVTSGQFSDQAALI</sequence>
<evidence type="ECO:0000256" key="4">
    <source>
        <dbReference type="ARBA" id="ARBA00022989"/>
    </source>
</evidence>
<evidence type="ECO:0000256" key="1">
    <source>
        <dbReference type="ARBA" id="ARBA00004141"/>
    </source>
</evidence>
<evidence type="ECO:0000256" key="2">
    <source>
        <dbReference type="ARBA" id="ARBA00009565"/>
    </source>
</evidence>
<name>A0A7M7NHA1_STRPU</name>
<feature type="transmembrane region" description="Helical" evidence="7">
    <location>
        <begin position="106"/>
        <end position="131"/>
    </location>
</feature>
<reference evidence="9" key="1">
    <citation type="submission" date="2015-02" db="EMBL/GenBank/DDBJ databases">
        <title>Genome sequencing for Strongylocentrotus purpuratus.</title>
        <authorList>
            <person name="Murali S."/>
            <person name="Liu Y."/>
            <person name="Vee V."/>
            <person name="English A."/>
            <person name="Wang M."/>
            <person name="Skinner E."/>
            <person name="Han Y."/>
            <person name="Muzny D.M."/>
            <person name="Worley K.C."/>
            <person name="Gibbs R.A."/>
        </authorList>
    </citation>
    <scope>NUCLEOTIDE SEQUENCE</scope>
</reference>
<evidence type="ECO:0000256" key="7">
    <source>
        <dbReference type="SAM" id="Phobius"/>
    </source>
</evidence>
<comment type="subcellular location">
    <subcellularLocation>
        <location evidence="1">Membrane</location>
        <topology evidence="1">Multi-pass membrane protein</topology>
    </subcellularLocation>
</comment>
<dbReference type="AlphaFoldDB" id="A0A7M7NHA1"/>
<dbReference type="GO" id="GO:0016020">
    <property type="term" value="C:membrane"/>
    <property type="evidence" value="ECO:0007669"/>
    <property type="project" value="UniProtKB-SubCell"/>
</dbReference>
<keyword evidence="5 7" id="KW-0472">Membrane</keyword>
<dbReference type="Proteomes" id="UP000007110">
    <property type="component" value="Unassembled WGS sequence"/>
</dbReference>
<feature type="compositionally biased region" description="Low complexity" evidence="6">
    <location>
        <begin position="347"/>
        <end position="378"/>
    </location>
</feature>
<feature type="compositionally biased region" description="Basic and acidic residues" evidence="6">
    <location>
        <begin position="461"/>
        <end position="470"/>
    </location>
</feature>
<dbReference type="InParanoid" id="A0A7M7NHA1"/>
<feature type="compositionally biased region" description="Low complexity" evidence="6">
    <location>
        <begin position="445"/>
        <end position="458"/>
    </location>
</feature>
<dbReference type="Pfam" id="PF04103">
    <property type="entry name" value="CD20"/>
    <property type="match status" value="1"/>
</dbReference>
<feature type="region of interest" description="Disordered" evidence="6">
    <location>
        <begin position="267"/>
        <end position="286"/>
    </location>
</feature>
<dbReference type="EnsemblMetazoa" id="XM_030980514">
    <property type="protein sequence ID" value="XP_030836374"/>
    <property type="gene ID" value="LOC755476"/>
</dbReference>
<dbReference type="OMA" id="CMMIPFM"/>
<dbReference type="PANTHER" id="PTHR23320:SF165">
    <property type="entry name" value="MARVEL DOMAIN-CONTAINING PROTEIN"/>
    <property type="match status" value="1"/>
</dbReference>
<dbReference type="InterPro" id="IPR030417">
    <property type="entry name" value="MS4A"/>
</dbReference>
<feature type="region of interest" description="Disordered" evidence="6">
    <location>
        <begin position="431"/>
        <end position="493"/>
    </location>
</feature>
<feature type="transmembrane region" description="Helical" evidence="7">
    <location>
        <begin position="156"/>
        <end position="178"/>
    </location>
</feature>
<feature type="compositionally biased region" description="Polar residues" evidence="6">
    <location>
        <begin position="328"/>
        <end position="344"/>
    </location>
</feature>
<keyword evidence="3 7" id="KW-0812">Transmembrane</keyword>
<comment type="similarity">
    <text evidence="2">Belongs to the MS4A family.</text>
</comment>
<feature type="region of interest" description="Disordered" evidence="6">
    <location>
        <begin position="312"/>
        <end position="394"/>
    </location>
</feature>
<reference evidence="8" key="2">
    <citation type="submission" date="2021-01" db="UniProtKB">
        <authorList>
            <consortium name="EnsemblMetazoa"/>
        </authorList>
    </citation>
    <scope>IDENTIFICATION</scope>
</reference>
<feature type="transmembrane region" description="Helical" evidence="7">
    <location>
        <begin position="79"/>
        <end position="99"/>
    </location>
</feature>
<proteinExistence type="inferred from homology"/>
<organism evidence="8 9">
    <name type="scientific">Strongylocentrotus purpuratus</name>
    <name type="common">Purple sea urchin</name>
    <dbReference type="NCBI Taxonomy" id="7668"/>
    <lineage>
        <taxon>Eukaryota</taxon>
        <taxon>Metazoa</taxon>
        <taxon>Echinodermata</taxon>
        <taxon>Eleutherozoa</taxon>
        <taxon>Echinozoa</taxon>
        <taxon>Echinoidea</taxon>
        <taxon>Euechinoidea</taxon>
        <taxon>Echinacea</taxon>
        <taxon>Camarodonta</taxon>
        <taxon>Echinidea</taxon>
        <taxon>Strongylocentrotidae</taxon>
        <taxon>Strongylocentrotus</taxon>
    </lineage>
</organism>
<dbReference type="RefSeq" id="XP_030836374.1">
    <property type="nucleotide sequence ID" value="XM_030980514.1"/>
</dbReference>
<feature type="compositionally biased region" description="Polar residues" evidence="6">
    <location>
        <begin position="380"/>
        <end position="394"/>
    </location>
</feature>
<feature type="region of interest" description="Disordered" evidence="6">
    <location>
        <begin position="1"/>
        <end position="22"/>
    </location>
</feature>
<keyword evidence="4 7" id="KW-1133">Transmembrane helix</keyword>
<keyword evidence="9" id="KW-1185">Reference proteome</keyword>
<dbReference type="GeneID" id="755476"/>